<dbReference type="RefSeq" id="WP_015797918.1">
    <property type="nucleotide sequence ID" value="NC_013124.1"/>
</dbReference>
<feature type="transmembrane region" description="Helical" evidence="1">
    <location>
        <begin position="131"/>
        <end position="149"/>
    </location>
</feature>
<feature type="transmembrane region" description="Helical" evidence="1">
    <location>
        <begin position="244"/>
        <end position="267"/>
    </location>
</feature>
<reference evidence="2 3" key="1">
    <citation type="journal article" date="2009" name="Stand. Genomic Sci.">
        <title>Complete genome sequence of Acidimicrobium ferrooxidans type strain (ICP).</title>
        <authorList>
            <person name="Clum A."/>
            <person name="Nolan M."/>
            <person name="Lang E."/>
            <person name="Glavina Del Rio T."/>
            <person name="Tice H."/>
            <person name="Copeland A."/>
            <person name="Cheng J.F."/>
            <person name="Lucas S."/>
            <person name="Chen F."/>
            <person name="Bruce D."/>
            <person name="Goodwin L."/>
            <person name="Pitluck S."/>
            <person name="Ivanova N."/>
            <person name="Mavrommatis K."/>
            <person name="Mikhailova N."/>
            <person name="Pati A."/>
            <person name="Chen A."/>
            <person name="Palaniappan K."/>
            <person name="Goker M."/>
            <person name="Spring S."/>
            <person name="Land M."/>
            <person name="Hauser L."/>
            <person name="Chang Y.J."/>
            <person name="Jeffries C.C."/>
            <person name="Chain P."/>
            <person name="Bristow J."/>
            <person name="Eisen J.A."/>
            <person name="Markowitz V."/>
            <person name="Hugenholtz P."/>
            <person name="Kyrpides N.C."/>
            <person name="Klenk H.P."/>
            <person name="Lapidus A."/>
        </authorList>
    </citation>
    <scope>NUCLEOTIDE SEQUENCE [LARGE SCALE GENOMIC DNA]</scope>
    <source>
        <strain evidence="3">DSM 10331 / JCM 15462 / NBRC 103882 / ICP</strain>
    </source>
</reference>
<evidence type="ECO:0000313" key="3">
    <source>
        <dbReference type="Proteomes" id="UP000000771"/>
    </source>
</evidence>
<evidence type="ECO:0000256" key="1">
    <source>
        <dbReference type="SAM" id="Phobius"/>
    </source>
</evidence>
<dbReference type="STRING" id="525909.Afer_0451"/>
<dbReference type="HOGENOM" id="CLU_399375_0_0_11"/>
<proteinExistence type="predicted"/>
<sequence>MATGVGAPDDARVQGRGRSIARVMGCATRLLGWWRDGGPALWVAWGFGLAQLVVVIVLADRLVRAGALSIDYAIEGGGFSQIAAGHLDPTVWLFQYVKPFIDNHEVFLDWPLALVIGLVHLPVVWTLLIGLQALPIAAIGPLVASYANLRGRELGFSARTRALVTLVPAALAALDVWQYWSTTFDYHGKALQGLVLVAALIVLERRRRAWSIVLVATLALMGDTASYVLAVVAVVLLLERRWRGGLAVLATAVAVLTVPSLLGFHILSLTGGLYSPLTPLQAPTYDVVVGVLKHPGFALGRLGRRLPDMWALLGGAGILGVASAMGIAAMAVIGPVVWLGIAPLGYAGVFQLVPLTDVLLLGAAVTLLRVARRRPRRALAIGGFAVAWAFGWFVVFVPHLVASIRAIAPADVRTGSTLEALATSIPPGHEVVAPISMVGLVAQDHPLVWSYRCRTGPISIPTFGVPLDIVVAPGVGVDTCSPGTLMAELARVAALPSASLRVLPGDVYVVEYDPGPGRGSLVLSDAAPMTGRELAPTFTKGSTQLLPGGAVALSPGPLALHGVTAELAPGAAGEALVRLEAEGSVSVQVWDDASGQLLAREELGTTTGAETLAIPFVVPHRFIPPAAFSDGVWPFVTRFLPPTRSDAVELRVSVGPGSQVAVADAWIGPASQASTVLSFPGLVGQPALP</sequence>
<dbReference type="Proteomes" id="UP000000771">
    <property type="component" value="Chromosome"/>
</dbReference>
<feature type="transmembrane region" description="Helical" evidence="1">
    <location>
        <begin position="344"/>
        <end position="367"/>
    </location>
</feature>
<keyword evidence="3" id="KW-1185">Reference proteome</keyword>
<feature type="transmembrane region" description="Helical" evidence="1">
    <location>
        <begin position="379"/>
        <end position="401"/>
    </location>
</feature>
<gene>
    <name evidence="2" type="ordered locus">Afer_0451</name>
</gene>
<feature type="transmembrane region" description="Helical" evidence="1">
    <location>
        <begin position="310"/>
        <end position="338"/>
    </location>
</feature>
<feature type="transmembrane region" description="Helical" evidence="1">
    <location>
        <begin position="40"/>
        <end position="59"/>
    </location>
</feature>
<keyword evidence="1" id="KW-0812">Transmembrane</keyword>
<feature type="transmembrane region" description="Helical" evidence="1">
    <location>
        <begin position="210"/>
        <end position="238"/>
    </location>
</feature>
<dbReference type="EMBL" id="CP001631">
    <property type="protein sequence ID" value="ACU53419.1"/>
    <property type="molecule type" value="Genomic_DNA"/>
</dbReference>
<organism evidence="2 3">
    <name type="scientific">Acidimicrobium ferrooxidans (strain DSM 10331 / JCM 15462 / NBRC 103882 / ICP)</name>
    <dbReference type="NCBI Taxonomy" id="525909"/>
    <lineage>
        <taxon>Bacteria</taxon>
        <taxon>Bacillati</taxon>
        <taxon>Actinomycetota</taxon>
        <taxon>Acidimicrobiia</taxon>
        <taxon>Acidimicrobiales</taxon>
        <taxon>Acidimicrobiaceae</taxon>
        <taxon>Acidimicrobium</taxon>
    </lineage>
</organism>
<feature type="transmembrane region" description="Helical" evidence="1">
    <location>
        <begin position="161"/>
        <end position="180"/>
    </location>
</feature>
<evidence type="ECO:0000313" key="2">
    <source>
        <dbReference type="EMBL" id="ACU53419.1"/>
    </source>
</evidence>
<dbReference type="KEGG" id="afo:Afer_0451"/>
<feature type="transmembrane region" description="Helical" evidence="1">
    <location>
        <begin position="106"/>
        <end position="125"/>
    </location>
</feature>
<keyword evidence="1" id="KW-1133">Transmembrane helix</keyword>
<name>C7M325_ACIFD</name>
<protein>
    <submittedName>
        <fullName evidence="2">Uncharacterized protein</fullName>
    </submittedName>
</protein>
<dbReference type="AlphaFoldDB" id="C7M325"/>
<accession>C7M325</accession>
<keyword evidence="1" id="KW-0472">Membrane</keyword>